<reference evidence="2" key="1">
    <citation type="submission" date="2014-11" db="EMBL/GenBank/DDBJ databases">
        <authorList>
            <person name="Otto D Thomas"/>
            <person name="Naeem Raeece"/>
        </authorList>
    </citation>
    <scope>NUCLEOTIDE SEQUENCE</scope>
</reference>
<proteinExistence type="predicted"/>
<feature type="chain" id="PRO_5005192239" evidence="1">
    <location>
        <begin position="19"/>
        <end position="263"/>
    </location>
</feature>
<gene>
    <name evidence="2" type="ORF">Cvel_8759</name>
</gene>
<dbReference type="EMBL" id="CDMZ01003988">
    <property type="protein sequence ID" value="CEM48297.1"/>
    <property type="molecule type" value="Genomic_DNA"/>
</dbReference>
<accession>A0A0G4HV14</accession>
<keyword evidence="1" id="KW-0732">Signal</keyword>
<sequence length="263" mass="29035">MQPLVLALFGLLAVSTTGLKLNLRQKGNKLLVCDFDQTISKVHVWKQSDMFLRSKPDIFSKKKEERRASLTAAQKARVDAGTFQMYRDPKAEVENYLNNPGYAAVASNVTDWIDIAFEGNTDKFGDALFGASRLAELKKFFEKAKEEGVTIAILSKGVKEFISATLKAVDLDKYFSGVYGIFEGGQDKTVGIKRVMKDLGGTRETTVFTDDDPAQIQHVCKYAQTGTIPSILPAAHCVEVNPRAGLTSEMLEQLQTILKSIDT</sequence>
<feature type="signal peptide" evidence="1">
    <location>
        <begin position="1"/>
        <end position="18"/>
    </location>
</feature>
<dbReference type="InterPro" id="IPR023214">
    <property type="entry name" value="HAD_sf"/>
</dbReference>
<dbReference type="AlphaFoldDB" id="A0A0G4HV14"/>
<dbReference type="Gene3D" id="3.40.50.1000">
    <property type="entry name" value="HAD superfamily/HAD-like"/>
    <property type="match status" value="1"/>
</dbReference>
<organism evidence="2">
    <name type="scientific">Chromera velia CCMP2878</name>
    <dbReference type="NCBI Taxonomy" id="1169474"/>
    <lineage>
        <taxon>Eukaryota</taxon>
        <taxon>Sar</taxon>
        <taxon>Alveolata</taxon>
        <taxon>Colpodellida</taxon>
        <taxon>Chromeraceae</taxon>
        <taxon>Chromera</taxon>
    </lineage>
</organism>
<dbReference type="Pfam" id="PF00702">
    <property type="entry name" value="Hydrolase"/>
    <property type="match status" value="1"/>
</dbReference>
<evidence type="ECO:0000313" key="2">
    <source>
        <dbReference type="EMBL" id="CEM48297.1"/>
    </source>
</evidence>
<name>A0A0G4HV14_9ALVE</name>
<dbReference type="SUPFAM" id="SSF56784">
    <property type="entry name" value="HAD-like"/>
    <property type="match status" value="1"/>
</dbReference>
<evidence type="ECO:0000256" key="1">
    <source>
        <dbReference type="SAM" id="SignalP"/>
    </source>
</evidence>
<dbReference type="InterPro" id="IPR036412">
    <property type="entry name" value="HAD-like_sf"/>
</dbReference>
<dbReference type="VEuPathDB" id="CryptoDB:Cvel_8759"/>
<protein>
    <submittedName>
        <fullName evidence="2">Uncharacterized protein</fullName>
    </submittedName>
</protein>